<proteinExistence type="inferred from homology"/>
<dbReference type="PANTHER" id="PTHR32114">
    <property type="entry name" value="ABC TRANSPORTER ABCH.3"/>
    <property type="match status" value="1"/>
</dbReference>
<feature type="compositionally biased region" description="Low complexity" evidence="5">
    <location>
        <begin position="521"/>
        <end position="531"/>
    </location>
</feature>
<feature type="coiled-coil region" evidence="4">
    <location>
        <begin position="668"/>
        <end position="778"/>
    </location>
</feature>
<dbReference type="GO" id="GO:0006302">
    <property type="term" value="P:double-strand break repair"/>
    <property type="evidence" value="ECO:0007669"/>
    <property type="project" value="InterPro"/>
</dbReference>
<sequence length="987" mass="107892">MRLHRLEVAAFGPYRSREVVDFDALGADGLFLLHGDTGAGKTTLLDAVAFALFGTVPGARGQVKRLRCDLAEPDEPTEVVLELTVQGQRLRLQRSPEYQRPKRRGEGTTTQQAKAVLQWVGPPPAGQPAEGLTRIDEVGRTVQRLLGMSAEQFFQVVLLPQGEFARFLRADTDEREKLLERLFGTKRFAEVEGWFRERRADRRRELDQQRQELREWTARFAQVAGEDVPEEDVAGWVARTGERIRSSVEQARDDEKRARAARESADELLAERLSAAERVRRVREAHRRLAALAEQEEERKRWAAELEAARRAAAVVGVAAQADRCAAQLDEAREAEDRKAAALAATGFADVQADTADLRKLSGKLREEAGALAGLVAEAEQQVRDQRDIERHAEAASEARARVQVLGEKLAGIPERARDLRERLDVAIDAEAKLGEVRKRESELVAAVRDAERLPAAERAVADAGAAARVAIDQHQEARERFLELRRWRLDGMAAELASRLTSGSPCPVCGSSDHPAPAMAAPEAVSPEQEQAAEEAESRAERRRKAAEAAKHDAETKLAALRERLRGRTGAQLTEELSLLRREIAGLDALAQQRAPLAKQVQAAETEQRELEEKRAAELQAATAAETQHRALTERVAERARRLEEARGGHPDVAARRAHLTGIVRALDALAEVRSAAASAAEQLERQRAEVREALWRAGFETVDEMRAAARDEATVRDLEKRLADARAAEAAARATLNEPELFGVGPDDEVDVESARAKAQAARERAEAAVAVLRSATAQADALGTLAERLAAATERLRPLEEEFAELDALTDVVNGRGQNARKMSLRSYVLAARLEEVAIAATARLQTMSQGRYSFVHSDAAGSHGTRGGLGLDVLDDFSGTVRPAKTLSGGESFLASLSLALGLADVVAAETGGSLLDTLFVDEGFGTLDSETLDVVMNILDELRAGGRVVGLVSHVEELRQRIPTRLRVRKSRTGSSLELQMA</sequence>
<evidence type="ECO:0000313" key="7">
    <source>
        <dbReference type="EMBL" id="AIJ25935.1"/>
    </source>
</evidence>
<dbReference type="PATRIC" id="fig|1068978.7.peg.6272"/>
<protein>
    <recommendedName>
        <fullName evidence="3">Nuclease SbcCD subunit C</fullName>
    </recommendedName>
</protein>
<dbReference type="Pfam" id="PF13558">
    <property type="entry name" value="SbcC_Walker_B"/>
    <property type="match status" value="1"/>
</dbReference>
<comment type="similarity">
    <text evidence="1">Belongs to the SMC family. SbcC subfamily.</text>
</comment>
<keyword evidence="4" id="KW-0175">Coiled coil</keyword>
<dbReference type="GO" id="GO:0016887">
    <property type="term" value="F:ATP hydrolysis activity"/>
    <property type="evidence" value="ECO:0007669"/>
    <property type="project" value="InterPro"/>
</dbReference>
<dbReference type="RefSeq" id="WP_017984771.1">
    <property type="nucleotide sequence ID" value="NZ_AQUL01000001.1"/>
</dbReference>
<name>A0A076N540_AMYME</name>
<dbReference type="SUPFAM" id="SSF52540">
    <property type="entry name" value="P-loop containing nucleoside triphosphate hydrolases"/>
    <property type="match status" value="2"/>
</dbReference>
<keyword evidence="8" id="KW-1185">Reference proteome</keyword>
<dbReference type="InterPro" id="IPR038729">
    <property type="entry name" value="Rad50/SbcC_AAA"/>
</dbReference>
<dbReference type="Proteomes" id="UP000062973">
    <property type="component" value="Chromosome"/>
</dbReference>
<evidence type="ECO:0000256" key="2">
    <source>
        <dbReference type="ARBA" id="ARBA00011322"/>
    </source>
</evidence>
<gene>
    <name evidence="7" type="primary">sbcC</name>
    <name evidence="7" type="ORF">AMETH_5843</name>
</gene>
<evidence type="ECO:0000259" key="6">
    <source>
        <dbReference type="Pfam" id="PF13476"/>
    </source>
</evidence>
<evidence type="ECO:0000256" key="1">
    <source>
        <dbReference type="ARBA" id="ARBA00006930"/>
    </source>
</evidence>
<dbReference type="EMBL" id="CP009110">
    <property type="protein sequence ID" value="AIJ25935.1"/>
    <property type="molecule type" value="Genomic_DNA"/>
</dbReference>
<feature type="domain" description="Rad50/SbcC-type AAA" evidence="6">
    <location>
        <begin position="5"/>
        <end position="214"/>
    </location>
</feature>
<dbReference type="KEGG" id="amq:AMETH_5843"/>
<dbReference type="InterPro" id="IPR027417">
    <property type="entry name" value="P-loop_NTPase"/>
</dbReference>
<dbReference type="Gene3D" id="3.40.50.300">
    <property type="entry name" value="P-loop containing nucleotide triphosphate hydrolases"/>
    <property type="match status" value="2"/>
</dbReference>
<evidence type="ECO:0000256" key="4">
    <source>
        <dbReference type="SAM" id="Coils"/>
    </source>
</evidence>
<dbReference type="PANTHER" id="PTHR32114:SF2">
    <property type="entry name" value="ABC TRANSPORTER ABCH.3"/>
    <property type="match status" value="1"/>
</dbReference>
<comment type="subunit">
    <text evidence="2">Heterodimer of SbcC and SbcD.</text>
</comment>
<evidence type="ECO:0000313" key="8">
    <source>
        <dbReference type="Proteomes" id="UP000062973"/>
    </source>
</evidence>
<dbReference type="eggNOG" id="COG0419">
    <property type="taxonomic scope" value="Bacteria"/>
</dbReference>
<feature type="coiled-coil region" evidence="4">
    <location>
        <begin position="595"/>
        <end position="622"/>
    </location>
</feature>
<feature type="region of interest" description="Disordered" evidence="5">
    <location>
        <begin position="513"/>
        <end position="555"/>
    </location>
</feature>
<dbReference type="HOGENOM" id="CLU_004785_2_0_11"/>
<dbReference type="OrthoDB" id="9795626at2"/>
<feature type="coiled-coil region" evidence="4">
    <location>
        <begin position="199"/>
        <end position="312"/>
    </location>
</feature>
<reference evidence="7 8" key="1">
    <citation type="submission" date="2014-07" db="EMBL/GenBank/DDBJ databases">
        <title>Whole Genome Sequence of the Amycolatopsis methanolica 239.</title>
        <authorList>
            <person name="Tang B."/>
        </authorList>
    </citation>
    <scope>NUCLEOTIDE SEQUENCE [LARGE SCALE GENOMIC DNA]</scope>
    <source>
        <strain evidence="7 8">239</strain>
    </source>
</reference>
<evidence type="ECO:0000256" key="5">
    <source>
        <dbReference type="SAM" id="MobiDB-lite"/>
    </source>
</evidence>
<dbReference type="STRING" id="1068978.AMETH_5843"/>
<organism evidence="7 8">
    <name type="scientific">Amycolatopsis methanolica 239</name>
    <dbReference type="NCBI Taxonomy" id="1068978"/>
    <lineage>
        <taxon>Bacteria</taxon>
        <taxon>Bacillati</taxon>
        <taxon>Actinomycetota</taxon>
        <taxon>Actinomycetes</taxon>
        <taxon>Pseudonocardiales</taxon>
        <taxon>Pseudonocardiaceae</taxon>
        <taxon>Amycolatopsis</taxon>
        <taxon>Amycolatopsis methanolica group</taxon>
    </lineage>
</organism>
<accession>A0A076N540</accession>
<dbReference type="Pfam" id="PF13476">
    <property type="entry name" value="AAA_23"/>
    <property type="match status" value="1"/>
</dbReference>
<feature type="compositionally biased region" description="Basic and acidic residues" evidence="5">
    <location>
        <begin position="537"/>
        <end position="555"/>
    </location>
</feature>
<dbReference type="AlphaFoldDB" id="A0A076N540"/>
<evidence type="ECO:0000256" key="3">
    <source>
        <dbReference type="ARBA" id="ARBA00013368"/>
    </source>
</evidence>